<dbReference type="CDD" id="cd00093">
    <property type="entry name" value="HTH_XRE"/>
    <property type="match status" value="1"/>
</dbReference>
<feature type="region of interest" description="Disordered" evidence="6">
    <location>
        <begin position="20"/>
        <end position="45"/>
    </location>
</feature>
<evidence type="ECO:0000256" key="1">
    <source>
        <dbReference type="ARBA" id="ARBA00010641"/>
    </source>
</evidence>
<feature type="compositionally biased region" description="Polar residues" evidence="6">
    <location>
        <begin position="20"/>
        <end position="34"/>
    </location>
</feature>
<dbReference type="InterPro" id="IPR039425">
    <property type="entry name" value="RNA_pol_sigma-70-like"/>
</dbReference>
<dbReference type="SUPFAM" id="SSF88946">
    <property type="entry name" value="Sigma2 domain of RNA polymerase sigma factors"/>
    <property type="match status" value="1"/>
</dbReference>
<dbReference type="PANTHER" id="PTHR43133:SF8">
    <property type="entry name" value="RNA POLYMERASE SIGMA FACTOR HI_1459-RELATED"/>
    <property type="match status" value="1"/>
</dbReference>
<gene>
    <name evidence="8" type="ORF">FH965_24020</name>
</gene>
<dbReference type="Gene3D" id="1.10.260.40">
    <property type="entry name" value="lambda repressor-like DNA-binding domains"/>
    <property type="match status" value="1"/>
</dbReference>
<reference evidence="8 9" key="1">
    <citation type="journal article" date="2019" name="J. Ind. Microbiol. Biotechnol.">
        <title>The complete genomic sequence of Streptomyces spectabilis NRRL-2792 and identification of secondary metabolite biosynthetic gene clusters.</title>
        <authorList>
            <person name="Sinha A."/>
            <person name="Phillips-Salemka S."/>
            <person name="Niraula T.A."/>
            <person name="Short K.A."/>
            <person name="Niraula N.P."/>
        </authorList>
    </citation>
    <scope>NUCLEOTIDE SEQUENCE [LARGE SCALE GENOMIC DNA]</scope>
    <source>
        <strain evidence="8 9">NRRL 2792</strain>
    </source>
</reference>
<evidence type="ECO:0000256" key="5">
    <source>
        <dbReference type="ARBA" id="ARBA00023163"/>
    </source>
</evidence>
<protein>
    <submittedName>
        <fullName evidence="8">Helix-turn-helix domain-containing protein</fullName>
    </submittedName>
</protein>
<dbReference type="Gene3D" id="1.10.1740.10">
    <property type="match status" value="1"/>
</dbReference>
<dbReference type="InterPro" id="IPR013324">
    <property type="entry name" value="RNA_pol_sigma_r3/r4-like"/>
</dbReference>
<dbReference type="InterPro" id="IPR001387">
    <property type="entry name" value="Cro/C1-type_HTH"/>
</dbReference>
<dbReference type="SMART" id="SM00530">
    <property type="entry name" value="HTH_XRE"/>
    <property type="match status" value="1"/>
</dbReference>
<evidence type="ECO:0000259" key="7">
    <source>
        <dbReference type="PROSITE" id="PS50943"/>
    </source>
</evidence>
<dbReference type="SUPFAM" id="SSF88659">
    <property type="entry name" value="Sigma3 and sigma4 domains of RNA polymerase sigma factors"/>
    <property type="match status" value="1"/>
</dbReference>
<evidence type="ECO:0000256" key="6">
    <source>
        <dbReference type="SAM" id="MobiDB-lite"/>
    </source>
</evidence>
<dbReference type="AlphaFoldDB" id="A0A516RC82"/>
<evidence type="ECO:0000256" key="2">
    <source>
        <dbReference type="ARBA" id="ARBA00023015"/>
    </source>
</evidence>
<comment type="similarity">
    <text evidence="1">Belongs to the sigma-70 factor family. ECF subfamily.</text>
</comment>
<evidence type="ECO:0000313" key="8">
    <source>
        <dbReference type="EMBL" id="QDQ13256.1"/>
    </source>
</evidence>
<name>A0A516RC82_STRST</name>
<dbReference type="GO" id="GO:0016987">
    <property type="term" value="F:sigma factor activity"/>
    <property type="evidence" value="ECO:0007669"/>
    <property type="project" value="UniProtKB-KW"/>
</dbReference>
<keyword evidence="4" id="KW-0238">DNA-binding</keyword>
<dbReference type="PROSITE" id="PS50943">
    <property type="entry name" value="HTH_CROC1"/>
    <property type="match status" value="1"/>
</dbReference>
<organism evidence="8 9">
    <name type="scientific">Streptomyces spectabilis</name>
    <dbReference type="NCBI Taxonomy" id="68270"/>
    <lineage>
        <taxon>Bacteria</taxon>
        <taxon>Bacillati</taxon>
        <taxon>Actinomycetota</taxon>
        <taxon>Actinomycetes</taxon>
        <taxon>Kitasatosporales</taxon>
        <taxon>Streptomycetaceae</taxon>
        <taxon>Streptomyces</taxon>
    </lineage>
</organism>
<keyword evidence="5" id="KW-0804">Transcription</keyword>
<evidence type="ECO:0000256" key="4">
    <source>
        <dbReference type="ARBA" id="ARBA00023125"/>
    </source>
</evidence>
<feature type="domain" description="HTH cro/C1-type" evidence="7">
    <location>
        <begin position="47"/>
        <end position="100"/>
    </location>
</feature>
<dbReference type="InterPro" id="IPR010982">
    <property type="entry name" value="Lambda_DNA-bd_dom_sf"/>
</dbReference>
<dbReference type="Gene3D" id="1.10.10.10">
    <property type="entry name" value="Winged helix-like DNA-binding domain superfamily/Winged helix DNA-binding domain"/>
    <property type="match status" value="1"/>
</dbReference>
<dbReference type="InterPro" id="IPR036388">
    <property type="entry name" value="WH-like_DNA-bd_sf"/>
</dbReference>
<sequence>MCRPRYVYVLFRTAGRLAMTQSPASPRLSASTEQAGLPSLPPPKERRRLREAKPLTQAQLAALVGVTRETVRSWESGRTEPRGSRRAAYAKLLESLARAAAPTPDVSPPPDEQQAPPAPPATPEAAFDTLCAHAAPALLRQTYALTGHRALASESVERAFQLAWQRWPEVAVDRDPAGWVRAAAHEYALSPWHRFRPGLRHPDTPPADASDRAVLDVLLGLPPAQRRTLMLYDGVGLDLPETAAETEASTPAAANRLLSARGTLAERLSDLGLADRPEALAERLTALGRAERLVVPRPARVRTASERRARLWTRAAIAFTALIVTATALTLRTAPTHYEPPVPSGRAISGVPPRMGPGPLTPEDEALKQKLRSAPHPGPERLTPAPY</sequence>
<dbReference type="PANTHER" id="PTHR43133">
    <property type="entry name" value="RNA POLYMERASE ECF-TYPE SIGMA FACTO"/>
    <property type="match status" value="1"/>
</dbReference>
<dbReference type="Pfam" id="PF01381">
    <property type="entry name" value="HTH_3"/>
    <property type="match status" value="1"/>
</dbReference>
<feature type="compositionally biased region" description="Pro residues" evidence="6">
    <location>
        <begin position="105"/>
        <end position="122"/>
    </location>
</feature>
<feature type="region of interest" description="Disordered" evidence="6">
    <location>
        <begin position="100"/>
        <end position="124"/>
    </location>
</feature>
<feature type="region of interest" description="Disordered" evidence="6">
    <location>
        <begin position="335"/>
        <end position="387"/>
    </location>
</feature>
<accession>A0A516RC82</accession>
<dbReference type="SUPFAM" id="SSF47413">
    <property type="entry name" value="lambda repressor-like DNA-binding domains"/>
    <property type="match status" value="1"/>
</dbReference>
<keyword evidence="3" id="KW-0731">Sigma factor</keyword>
<dbReference type="InterPro" id="IPR013325">
    <property type="entry name" value="RNA_pol_sigma_r2"/>
</dbReference>
<dbReference type="GO" id="GO:0003677">
    <property type="term" value="F:DNA binding"/>
    <property type="evidence" value="ECO:0007669"/>
    <property type="project" value="UniProtKB-KW"/>
</dbReference>
<proteinExistence type="inferred from homology"/>
<evidence type="ECO:0000313" key="9">
    <source>
        <dbReference type="Proteomes" id="UP000316806"/>
    </source>
</evidence>
<dbReference type="Proteomes" id="UP000316806">
    <property type="component" value="Chromosome"/>
</dbReference>
<dbReference type="EMBL" id="CP040916">
    <property type="protein sequence ID" value="QDQ13256.1"/>
    <property type="molecule type" value="Genomic_DNA"/>
</dbReference>
<evidence type="ECO:0000256" key="3">
    <source>
        <dbReference type="ARBA" id="ARBA00023082"/>
    </source>
</evidence>
<dbReference type="GO" id="GO:0006352">
    <property type="term" value="P:DNA-templated transcription initiation"/>
    <property type="evidence" value="ECO:0007669"/>
    <property type="project" value="InterPro"/>
</dbReference>
<keyword evidence="2" id="KW-0805">Transcription regulation</keyword>